<dbReference type="Proteomes" id="UP000054783">
    <property type="component" value="Unassembled WGS sequence"/>
</dbReference>
<sequence>MRQNFPILTIILLRTSRSDSLAEINFKAEVKSNYFIIIRRVSLTCKFSFVHCLPVCLLSNYSLLRTSTLHLGK</sequence>
<dbReference type="AlphaFoldDB" id="A0A0V0Z282"/>
<evidence type="ECO:0000313" key="1">
    <source>
        <dbReference type="EMBL" id="KRY06655.1"/>
    </source>
</evidence>
<reference evidence="1 2" key="1">
    <citation type="submission" date="2015-01" db="EMBL/GenBank/DDBJ databases">
        <title>Evolution of Trichinella species and genotypes.</title>
        <authorList>
            <person name="Korhonen P.K."/>
            <person name="Edoardo P."/>
            <person name="Giuseppe L.R."/>
            <person name="Gasser R.B."/>
        </authorList>
    </citation>
    <scope>NUCLEOTIDE SEQUENCE [LARGE SCALE GENOMIC DNA]</scope>
    <source>
        <strain evidence="1">ISS2496</strain>
    </source>
</reference>
<accession>A0A0V0Z282</accession>
<dbReference type="EMBL" id="JYDQ01000713">
    <property type="protein sequence ID" value="KRY06655.1"/>
    <property type="molecule type" value="Genomic_DNA"/>
</dbReference>
<comment type="caution">
    <text evidence="1">The sequence shown here is derived from an EMBL/GenBank/DDBJ whole genome shotgun (WGS) entry which is preliminary data.</text>
</comment>
<proteinExistence type="predicted"/>
<feature type="non-terminal residue" evidence="1">
    <location>
        <position position="73"/>
    </location>
</feature>
<gene>
    <name evidence="1" type="ORF">T12_13327</name>
</gene>
<organism evidence="1 2">
    <name type="scientific">Trichinella patagoniensis</name>
    <dbReference type="NCBI Taxonomy" id="990121"/>
    <lineage>
        <taxon>Eukaryota</taxon>
        <taxon>Metazoa</taxon>
        <taxon>Ecdysozoa</taxon>
        <taxon>Nematoda</taxon>
        <taxon>Enoplea</taxon>
        <taxon>Dorylaimia</taxon>
        <taxon>Trichinellida</taxon>
        <taxon>Trichinellidae</taxon>
        <taxon>Trichinella</taxon>
    </lineage>
</organism>
<keyword evidence="2" id="KW-1185">Reference proteome</keyword>
<name>A0A0V0Z282_9BILA</name>
<evidence type="ECO:0000313" key="2">
    <source>
        <dbReference type="Proteomes" id="UP000054783"/>
    </source>
</evidence>
<protein>
    <submittedName>
        <fullName evidence="1">Uncharacterized protein</fullName>
    </submittedName>
</protein>